<dbReference type="Pfam" id="PF12525">
    <property type="entry name" value="DUF3726"/>
    <property type="match status" value="1"/>
</dbReference>
<accession>A0A1L9NRN0</accession>
<dbReference type="OrthoDB" id="8420038at2"/>
<dbReference type="STRING" id="696762.PFRI_38570"/>
<evidence type="ECO:0008006" key="4">
    <source>
        <dbReference type="Google" id="ProtNLM"/>
    </source>
</evidence>
<comment type="caution">
    <text evidence="2">The sequence shown here is derived from an EMBL/GenBank/DDBJ whole genome shotgun (WGS) entry which is preliminary data.</text>
</comment>
<evidence type="ECO:0000313" key="2">
    <source>
        <dbReference type="EMBL" id="OJI91917.1"/>
    </source>
</evidence>
<protein>
    <recommendedName>
        <fullName evidence="4">DUF3726 domain-containing protein</fullName>
    </recommendedName>
</protein>
<proteinExistence type="predicted"/>
<dbReference type="AlphaFoldDB" id="A0A1L9NRN0"/>
<evidence type="ECO:0000313" key="3">
    <source>
        <dbReference type="Proteomes" id="UP000184514"/>
    </source>
</evidence>
<gene>
    <name evidence="2" type="ORF">PFRI_38570</name>
</gene>
<reference evidence="2 3" key="1">
    <citation type="submission" date="2016-10" db="EMBL/GenBank/DDBJ databases">
        <title>Genome sequence of Planktotalea frisia SH6-1.</title>
        <authorList>
            <person name="Poehlein A."/>
            <person name="Bakenhus I."/>
            <person name="Voget S."/>
            <person name="Brinkhoff T."/>
            <person name="Simon M."/>
        </authorList>
    </citation>
    <scope>NUCLEOTIDE SEQUENCE [LARGE SCALE GENOMIC DNA]</scope>
    <source>
        <strain evidence="2 3">SH6-1</strain>
    </source>
</reference>
<dbReference type="InterPro" id="IPR022201">
    <property type="entry name" value="DUF3726"/>
</dbReference>
<dbReference type="EMBL" id="MLCB01000211">
    <property type="protein sequence ID" value="OJI91917.1"/>
    <property type="molecule type" value="Genomic_DNA"/>
</dbReference>
<feature type="compositionally biased region" description="Polar residues" evidence="1">
    <location>
        <begin position="1"/>
        <end position="16"/>
    </location>
</feature>
<keyword evidence="3" id="KW-1185">Reference proteome</keyword>
<name>A0A1L9NRN0_9RHOB</name>
<dbReference type="Proteomes" id="UP000184514">
    <property type="component" value="Unassembled WGS sequence"/>
</dbReference>
<dbReference type="RefSeq" id="WP_084649777.1">
    <property type="nucleotide sequence ID" value="NZ_MLCB01000211.1"/>
</dbReference>
<evidence type="ECO:0000256" key="1">
    <source>
        <dbReference type="SAM" id="MobiDB-lite"/>
    </source>
</evidence>
<sequence length="241" mass="25083">MSSEPQDQTRGDSTPFFSDKKPAPLSCNEAASLCMKAARGAGMSWGMAEEAGFAAAWLVSHGIDGPSHLRAHLERADGRDWADLCPTVTPYGWQNTNGQPACPIILGATMCDYADLPEGPHSGTTIALGPVSAPILLVPFLAEVARSNGLAFTLSWPEGAVRIDADETWLQASLQSLGVPQLVLALSTNAAPPHEPSAVSMPNAQTTAATIVVLNTFAMRTTVPATEASRAGAGSTLSDND</sequence>
<feature type="region of interest" description="Disordered" evidence="1">
    <location>
        <begin position="1"/>
        <end position="21"/>
    </location>
</feature>
<organism evidence="2 3">
    <name type="scientific">Planktotalea frisia</name>
    <dbReference type="NCBI Taxonomy" id="696762"/>
    <lineage>
        <taxon>Bacteria</taxon>
        <taxon>Pseudomonadati</taxon>
        <taxon>Pseudomonadota</taxon>
        <taxon>Alphaproteobacteria</taxon>
        <taxon>Rhodobacterales</taxon>
        <taxon>Paracoccaceae</taxon>
        <taxon>Planktotalea</taxon>
    </lineage>
</organism>